<protein>
    <submittedName>
        <fullName evidence="1">Uncharacterized protein</fullName>
    </submittedName>
</protein>
<dbReference type="InterPro" id="IPR052587">
    <property type="entry name" value="TELO2-interacting_protein_1"/>
</dbReference>
<dbReference type="PANTHER" id="PTHR18460:SF3">
    <property type="entry name" value="TELO2-INTERACTING PROTEIN 1 HOMOLOG"/>
    <property type="match status" value="1"/>
</dbReference>
<proteinExistence type="predicted"/>
<organism evidence="1 2">
    <name type="scientific">Timema podura</name>
    <name type="common">Walking stick</name>
    <dbReference type="NCBI Taxonomy" id="61482"/>
    <lineage>
        <taxon>Eukaryota</taxon>
        <taxon>Metazoa</taxon>
        <taxon>Ecdysozoa</taxon>
        <taxon>Arthropoda</taxon>
        <taxon>Hexapoda</taxon>
        <taxon>Insecta</taxon>
        <taxon>Pterygota</taxon>
        <taxon>Neoptera</taxon>
        <taxon>Polyneoptera</taxon>
        <taxon>Phasmatodea</taxon>
        <taxon>Timematodea</taxon>
        <taxon>Timematoidea</taxon>
        <taxon>Timematidae</taxon>
        <taxon>Timema</taxon>
    </lineage>
</organism>
<dbReference type="Proteomes" id="UP001153148">
    <property type="component" value="Unassembled WGS sequence"/>
</dbReference>
<feature type="non-terminal residue" evidence="1">
    <location>
        <position position="175"/>
    </location>
</feature>
<evidence type="ECO:0000313" key="1">
    <source>
        <dbReference type="EMBL" id="CAG2063414.1"/>
    </source>
</evidence>
<sequence>RHTTILLGFICRRNLSPALLPLLEAVVIGAEDDDGRVATASKEVLSRLAQSPQLGTTLRENLYQAAADLPREREQLAALSLVTGYMRLLGSALQDVFTSKVHFEKVVIGLVQVARLDTSGVSVLGGPRDHRRSGWSDRSSRACMHRLFDDWSAIVDVPLFTSQLFCCLSEPASSI</sequence>
<accession>A0ABN7PAL9</accession>
<gene>
    <name evidence="1" type="ORF">TPAB3V08_LOCUS10361</name>
</gene>
<comment type="caution">
    <text evidence="1">The sequence shown here is derived from an EMBL/GenBank/DDBJ whole genome shotgun (WGS) entry which is preliminary data.</text>
</comment>
<feature type="non-terminal residue" evidence="1">
    <location>
        <position position="1"/>
    </location>
</feature>
<keyword evidence="2" id="KW-1185">Reference proteome</keyword>
<dbReference type="PANTHER" id="PTHR18460">
    <property type="entry name" value="TEL2 INTERACTING PROTEIN 1 TTI1 FAMILY MEMBER"/>
    <property type="match status" value="1"/>
</dbReference>
<dbReference type="EMBL" id="CAJPIN010026309">
    <property type="protein sequence ID" value="CAG2063414.1"/>
    <property type="molecule type" value="Genomic_DNA"/>
</dbReference>
<name>A0ABN7PAL9_TIMPD</name>
<evidence type="ECO:0000313" key="2">
    <source>
        <dbReference type="Proteomes" id="UP001153148"/>
    </source>
</evidence>
<dbReference type="Pfam" id="PF24176">
    <property type="entry name" value="TPR_TTI1_2nd"/>
    <property type="match status" value="1"/>
</dbReference>
<reference evidence="1" key="1">
    <citation type="submission" date="2021-03" db="EMBL/GenBank/DDBJ databases">
        <authorList>
            <person name="Tran Van P."/>
        </authorList>
    </citation>
    <scope>NUCLEOTIDE SEQUENCE</scope>
</reference>